<dbReference type="EMBL" id="CAKKNE010000004">
    <property type="protein sequence ID" value="CAH0373048.1"/>
    <property type="molecule type" value="Genomic_DNA"/>
</dbReference>
<dbReference type="PANTHER" id="PTHR35128:SF1">
    <property type="entry name" value="SECRETION-REGULATING GUANINE NUCLEOTIDE EXCHANGE FACTOR"/>
    <property type="match status" value="1"/>
</dbReference>
<sequence>MRGLATLLAATAAAQRYEVLEGVELVWAAPATTPKGLVALFHATGRRAHHWWPASTKCPSCKALPAEASLARACLKHGLAAASLTAHSTTWSQDDGPRAAHALVALSTREGWKVPLYAIGIGEGASFVATSLPRALPPSLPLKGVHVQLLGDVPATRRPAAKRVAVLSMPRDAPTQRRVEGAIRTWRRAGAEVLEQRAAPLALDDTYFSRTLNGVSPQESRQLVRLLRVAGYVSGGGFLLADPATSAWRGVVAAPLGRRGAAELGTLRVVARDDLSSRSSALGAALARAYGRSEASAEDADAALAFLLKE</sequence>
<reference evidence="1" key="1">
    <citation type="submission" date="2021-11" db="EMBL/GenBank/DDBJ databases">
        <authorList>
            <consortium name="Genoscope - CEA"/>
            <person name="William W."/>
        </authorList>
    </citation>
    <scope>NUCLEOTIDE SEQUENCE</scope>
</reference>
<dbReference type="AlphaFoldDB" id="A0A8J2SI12"/>
<evidence type="ECO:0000313" key="2">
    <source>
        <dbReference type="Proteomes" id="UP000789595"/>
    </source>
</evidence>
<accession>A0A8J2SI12</accession>
<name>A0A8J2SI12_9STRA</name>
<dbReference type="PANTHER" id="PTHR35128">
    <property type="entry name" value="SECRETION-REGULATING GUANINE NUCLEOTIDE EXCHANGE FACTOR"/>
    <property type="match status" value="1"/>
</dbReference>
<dbReference type="OrthoDB" id="10022521at2759"/>
<comment type="caution">
    <text evidence="1">The sequence shown here is derived from an EMBL/GenBank/DDBJ whole genome shotgun (WGS) entry which is preliminary data.</text>
</comment>
<keyword evidence="2" id="KW-1185">Reference proteome</keyword>
<dbReference type="Proteomes" id="UP000789595">
    <property type="component" value="Unassembled WGS sequence"/>
</dbReference>
<proteinExistence type="predicted"/>
<evidence type="ECO:0000313" key="1">
    <source>
        <dbReference type="EMBL" id="CAH0373048.1"/>
    </source>
</evidence>
<protein>
    <submittedName>
        <fullName evidence="1">Uncharacterized protein</fullName>
    </submittedName>
</protein>
<gene>
    <name evidence="1" type="ORF">PECAL_4P02180</name>
</gene>
<organism evidence="1 2">
    <name type="scientific">Pelagomonas calceolata</name>
    <dbReference type="NCBI Taxonomy" id="35677"/>
    <lineage>
        <taxon>Eukaryota</taxon>
        <taxon>Sar</taxon>
        <taxon>Stramenopiles</taxon>
        <taxon>Ochrophyta</taxon>
        <taxon>Pelagophyceae</taxon>
        <taxon>Pelagomonadales</taxon>
        <taxon>Pelagomonadaceae</taxon>
        <taxon>Pelagomonas</taxon>
    </lineage>
</organism>